<dbReference type="AlphaFoldDB" id="A0A4Y2JQ84"/>
<gene>
    <name evidence="3" type="ORF">AVEN_99833_1</name>
</gene>
<name>A0A4Y2JQ84_ARAVE</name>
<organism evidence="3 4">
    <name type="scientific">Araneus ventricosus</name>
    <name type="common">Orbweaver spider</name>
    <name type="synonym">Epeira ventricosa</name>
    <dbReference type="NCBI Taxonomy" id="182803"/>
    <lineage>
        <taxon>Eukaryota</taxon>
        <taxon>Metazoa</taxon>
        <taxon>Ecdysozoa</taxon>
        <taxon>Arthropoda</taxon>
        <taxon>Chelicerata</taxon>
        <taxon>Arachnida</taxon>
        <taxon>Araneae</taxon>
        <taxon>Araneomorphae</taxon>
        <taxon>Entelegynae</taxon>
        <taxon>Araneoidea</taxon>
        <taxon>Araneidae</taxon>
        <taxon>Araneus</taxon>
    </lineage>
</organism>
<dbReference type="PROSITE" id="PS50197">
    <property type="entry name" value="BEACH"/>
    <property type="match status" value="1"/>
</dbReference>
<feature type="region of interest" description="Disordered" evidence="1">
    <location>
        <begin position="1"/>
        <end position="25"/>
    </location>
</feature>
<protein>
    <recommendedName>
        <fullName evidence="2">BEACH domain-containing protein</fullName>
    </recommendedName>
</protein>
<dbReference type="Proteomes" id="UP000499080">
    <property type="component" value="Unassembled WGS sequence"/>
</dbReference>
<evidence type="ECO:0000313" key="3">
    <source>
        <dbReference type="EMBL" id="GBM91502.1"/>
    </source>
</evidence>
<evidence type="ECO:0000259" key="2">
    <source>
        <dbReference type="PROSITE" id="PS50197"/>
    </source>
</evidence>
<sequence length="90" mass="10310">MGTTETSLQAKDGGRPKRPNITRKFPPPFIKCDSAFFVREAREDGMGKGGLIFRTVLLPLWFLRGELISLIFERGTLAFPYFEIPLFQWS</sequence>
<comment type="caution">
    <text evidence="3">The sequence shown here is derived from an EMBL/GenBank/DDBJ whole genome shotgun (WGS) entry which is preliminary data.</text>
</comment>
<accession>A0A4Y2JQ84</accession>
<proteinExistence type="predicted"/>
<feature type="domain" description="BEACH" evidence="2">
    <location>
        <begin position="1"/>
        <end position="90"/>
    </location>
</feature>
<dbReference type="InterPro" id="IPR000409">
    <property type="entry name" value="BEACH_dom"/>
</dbReference>
<keyword evidence="4" id="KW-1185">Reference proteome</keyword>
<evidence type="ECO:0000256" key="1">
    <source>
        <dbReference type="SAM" id="MobiDB-lite"/>
    </source>
</evidence>
<reference evidence="3 4" key="1">
    <citation type="journal article" date="2019" name="Sci. Rep.">
        <title>Orb-weaving spider Araneus ventricosus genome elucidates the spidroin gene catalogue.</title>
        <authorList>
            <person name="Kono N."/>
            <person name="Nakamura H."/>
            <person name="Ohtoshi R."/>
            <person name="Moran D.A.P."/>
            <person name="Shinohara A."/>
            <person name="Yoshida Y."/>
            <person name="Fujiwara M."/>
            <person name="Mori M."/>
            <person name="Tomita M."/>
            <person name="Arakawa K."/>
        </authorList>
    </citation>
    <scope>NUCLEOTIDE SEQUENCE [LARGE SCALE GENOMIC DNA]</scope>
</reference>
<evidence type="ECO:0000313" key="4">
    <source>
        <dbReference type="Proteomes" id="UP000499080"/>
    </source>
</evidence>
<dbReference type="EMBL" id="BGPR01003710">
    <property type="protein sequence ID" value="GBM91502.1"/>
    <property type="molecule type" value="Genomic_DNA"/>
</dbReference>